<evidence type="ECO:0000313" key="8">
    <source>
        <dbReference type="Proteomes" id="UP001501319"/>
    </source>
</evidence>
<evidence type="ECO:0000256" key="4">
    <source>
        <dbReference type="ARBA" id="ARBA00023136"/>
    </source>
</evidence>
<feature type="domain" description="Major facilitator superfamily (MFS) profile" evidence="6">
    <location>
        <begin position="4"/>
        <end position="388"/>
    </location>
</feature>
<dbReference type="InterPro" id="IPR036259">
    <property type="entry name" value="MFS_trans_sf"/>
</dbReference>
<feature type="transmembrane region" description="Helical" evidence="5">
    <location>
        <begin position="303"/>
        <end position="323"/>
    </location>
</feature>
<keyword evidence="4 5" id="KW-0472">Membrane</keyword>
<feature type="transmembrane region" description="Helical" evidence="5">
    <location>
        <begin position="36"/>
        <end position="60"/>
    </location>
</feature>
<dbReference type="CDD" id="cd17393">
    <property type="entry name" value="MFS_MosC_like"/>
    <property type="match status" value="1"/>
</dbReference>
<feature type="transmembrane region" description="Helical" evidence="5">
    <location>
        <begin position="335"/>
        <end position="356"/>
    </location>
</feature>
<evidence type="ECO:0000313" key="7">
    <source>
        <dbReference type="EMBL" id="GAA1650888.1"/>
    </source>
</evidence>
<proteinExistence type="predicted"/>
<dbReference type="PANTHER" id="PTHR23514:SF13">
    <property type="entry name" value="INNER MEMBRANE PROTEIN YBJJ"/>
    <property type="match status" value="1"/>
</dbReference>
<comment type="subcellular location">
    <subcellularLocation>
        <location evidence="1">Cell membrane</location>
        <topology evidence="1">Multi-pass membrane protein</topology>
    </subcellularLocation>
</comment>
<feature type="transmembrane region" description="Helical" evidence="5">
    <location>
        <begin position="210"/>
        <end position="227"/>
    </location>
</feature>
<protein>
    <submittedName>
        <fullName evidence="7">MFS transporter</fullName>
    </submittedName>
</protein>
<dbReference type="PROSITE" id="PS50850">
    <property type="entry name" value="MFS"/>
    <property type="match status" value="1"/>
</dbReference>
<comment type="caution">
    <text evidence="7">The sequence shown here is derived from an EMBL/GenBank/DDBJ whole genome shotgun (WGS) entry which is preliminary data.</text>
</comment>
<dbReference type="Gene3D" id="1.20.1250.20">
    <property type="entry name" value="MFS general substrate transporter like domains"/>
    <property type="match status" value="2"/>
</dbReference>
<feature type="transmembrane region" description="Helical" evidence="5">
    <location>
        <begin position="72"/>
        <end position="90"/>
    </location>
</feature>
<dbReference type="InterPro" id="IPR051788">
    <property type="entry name" value="MFS_Transporter"/>
</dbReference>
<dbReference type="InterPro" id="IPR011701">
    <property type="entry name" value="MFS"/>
</dbReference>
<feature type="transmembrane region" description="Helical" evidence="5">
    <location>
        <begin position="159"/>
        <end position="181"/>
    </location>
</feature>
<dbReference type="Proteomes" id="UP001501319">
    <property type="component" value="Unassembled WGS sequence"/>
</dbReference>
<dbReference type="InterPro" id="IPR020846">
    <property type="entry name" value="MFS_dom"/>
</dbReference>
<organism evidence="7 8">
    <name type="scientific">Kribbella alba</name>
    <dbReference type="NCBI Taxonomy" id="190197"/>
    <lineage>
        <taxon>Bacteria</taxon>
        <taxon>Bacillati</taxon>
        <taxon>Actinomycetota</taxon>
        <taxon>Actinomycetes</taxon>
        <taxon>Propionibacteriales</taxon>
        <taxon>Kribbellaceae</taxon>
        <taxon>Kribbella</taxon>
    </lineage>
</organism>
<sequence length="396" mass="39433">MRPPVMRLFPLAVFFTLDGTIFATWAVRIPAVKQQLGLTTTALGVALLCLSLGTLLSMIASGNLVVRFGTRVVLLTACALVSAALVLPALAGSVVWLAAVLALFGLFYGALNISLNSAAVEIEAALGRPVMSMLHGLWSVGCLAGSLLGGLLAGRLGTVAHFGLVAGTSLVLTAVCAPAMLRAPEQLPTVPLAEGIAGQAAEPRYGGRRLGLPVVIFGVVALCVAYGEGAVADWSGLHLREGLGAEASLAAYAFAAYNFAIAGGRLIGGWLIGRLGVTGVLAGGGVLAAAGILLTAWTGQISLAFAGLVAVGLGLANIFPVAIARAGALGGPNGVSLAAGIGHTGMLAGPPLIGFLADHAGLPTALSTIAMVSLAVAALAVLGRARTAPVSALRAH</sequence>
<dbReference type="Pfam" id="PF07690">
    <property type="entry name" value="MFS_1"/>
    <property type="match status" value="1"/>
</dbReference>
<dbReference type="SUPFAM" id="SSF103473">
    <property type="entry name" value="MFS general substrate transporter"/>
    <property type="match status" value="1"/>
</dbReference>
<feature type="transmembrane region" description="Helical" evidence="5">
    <location>
        <begin position="96"/>
        <end position="115"/>
    </location>
</feature>
<keyword evidence="8" id="KW-1185">Reference proteome</keyword>
<keyword evidence="2 5" id="KW-0812">Transmembrane</keyword>
<dbReference type="PANTHER" id="PTHR23514">
    <property type="entry name" value="BYPASS OF STOP CODON PROTEIN 6"/>
    <property type="match status" value="1"/>
</dbReference>
<evidence type="ECO:0000256" key="1">
    <source>
        <dbReference type="ARBA" id="ARBA00004651"/>
    </source>
</evidence>
<reference evidence="8" key="1">
    <citation type="journal article" date="2019" name="Int. J. Syst. Evol. Microbiol.">
        <title>The Global Catalogue of Microorganisms (GCM) 10K type strain sequencing project: providing services to taxonomists for standard genome sequencing and annotation.</title>
        <authorList>
            <consortium name="The Broad Institute Genomics Platform"/>
            <consortium name="The Broad Institute Genome Sequencing Center for Infectious Disease"/>
            <person name="Wu L."/>
            <person name="Ma J."/>
        </authorList>
    </citation>
    <scope>NUCLEOTIDE SEQUENCE [LARGE SCALE GENOMIC DNA]</scope>
    <source>
        <strain evidence="8">JCM 14306</strain>
    </source>
</reference>
<feature type="transmembrane region" description="Helical" evidence="5">
    <location>
        <begin position="247"/>
        <end position="268"/>
    </location>
</feature>
<evidence type="ECO:0000256" key="5">
    <source>
        <dbReference type="SAM" id="Phobius"/>
    </source>
</evidence>
<dbReference type="EMBL" id="BAAANE010000008">
    <property type="protein sequence ID" value="GAA1650888.1"/>
    <property type="molecule type" value="Genomic_DNA"/>
</dbReference>
<evidence type="ECO:0000256" key="2">
    <source>
        <dbReference type="ARBA" id="ARBA00022692"/>
    </source>
</evidence>
<evidence type="ECO:0000259" key="6">
    <source>
        <dbReference type="PROSITE" id="PS50850"/>
    </source>
</evidence>
<keyword evidence="3 5" id="KW-1133">Transmembrane helix</keyword>
<feature type="transmembrane region" description="Helical" evidence="5">
    <location>
        <begin position="275"/>
        <end position="297"/>
    </location>
</feature>
<accession>A0ABP4RFT4</accession>
<evidence type="ECO:0000256" key="3">
    <source>
        <dbReference type="ARBA" id="ARBA00022989"/>
    </source>
</evidence>
<gene>
    <name evidence="7" type="ORF">GCM10009744_48150</name>
</gene>
<name>A0ABP4RFT4_9ACTN</name>
<dbReference type="RefSeq" id="WP_344114300.1">
    <property type="nucleotide sequence ID" value="NZ_BAAANE010000008.1"/>
</dbReference>
<feature type="transmembrane region" description="Helical" evidence="5">
    <location>
        <begin position="136"/>
        <end position="153"/>
    </location>
</feature>
<feature type="transmembrane region" description="Helical" evidence="5">
    <location>
        <begin position="362"/>
        <end position="382"/>
    </location>
</feature>